<proteinExistence type="predicted"/>
<dbReference type="AlphaFoldDB" id="A0AAN8I3N3"/>
<name>A0AAN8I3N3_9EURO</name>
<dbReference type="InterPro" id="IPR011333">
    <property type="entry name" value="SKP1/BTB/POZ_sf"/>
</dbReference>
<comment type="caution">
    <text evidence="3">The sequence shown here is derived from an EMBL/GenBank/DDBJ whole genome shotgun (WGS) entry which is preliminary data.</text>
</comment>
<organism evidence="3 4">
    <name type="scientific">Knufia fluminis</name>
    <dbReference type="NCBI Taxonomy" id="191047"/>
    <lineage>
        <taxon>Eukaryota</taxon>
        <taxon>Fungi</taxon>
        <taxon>Dikarya</taxon>
        <taxon>Ascomycota</taxon>
        <taxon>Pezizomycotina</taxon>
        <taxon>Eurotiomycetes</taxon>
        <taxon>Chaetothyriomycetidae</taxon>
        <taxon>Chaetothyriales</taxon>
        <taxon>Trichomeriaceae</taxon>
        <taxon>Knufia</taxon>
    </lineage>
</organism>
<keyword evidence="4" id="KW-1185">Reference proteome</keyword>
<protein>
    <recommendedName>
        <fullName evidence="2">BTB domain-containing protein</fullName>
    </recommendedName>
</protein>
<dbReference type="SUPFAM" id="SSF54695">
    <property type="entry name" value="POZ domain"/>
    <property type="match status" value="1"/>
</dbReference>
<feature type="region of interest" description="Disordered" evidence="1">
    <location>
        <begin position="1"/>
        <end position="36"/>
    </location>
</feature>
<evidence type="ECO:0000259" key="2">
    <source>
        <dbReference type="PROSITE" id="PS50097"/>
    </source>
</evidence>
<evidence type="ECO:0000256" key="1">
    <source>
        <dbReference type="SAM" id="MobiDB-lite"/>
    </source>
</evidence>
<evidence type="ECO:0000313" key="4">
    <source>
        <dbReference type="Proteomes" id="UP001316803"/>
    </source>
</evidence>
<feature type="domain" description="BTB" evidence="2">
    <location>
        <begin position="46"/>
        <end position="117"/>
    </location>
</feature>
<gene>
    <name evidence="3" type="ORF">OHC33_006043</name>
</gene>
<dbReference type="CDD" id="cd18186">
    <property type="entry name" value="BTB_POZ_ZBTB_KLHL-like"/>
    <property type="match status" value="1"/>
</dbReference>
<sequence>MVRPIKAESGNMPDSNSHAGVLENSPSAPAPFVGDSPPAAQFTQSPLVAVSVGRGENSATYNIYKDLLTAHSPYCKASLEGRWEEAKNNCVKLEEHDPKALQVIVNWLYRDPRTMNFLQVQSDLCAAVLPTYQLADKLLMPNLQNELVDVLRQRLLDNKSYTGLSSILTLRQAGMSSKPLYVFLLKLHVWMFCTYPKSYNNTLEQKITDVIKEDFDFGKVWIMYVQECLAKKWSDPRKETGCVYHDHLDGSECYLLRGVKRRHE</sequence>
<dbReference type="InterPro" id="IPR000210">
    <property type="entry name" value="BTB/POZ_dom"/>
</dbReference>
<dbReference type="Pfam" id="PF00651">
    <property type="entry name" value="BTB"/>
    <property type="match status" value="1"/>
</dbReference>
<evidence type="ECO:0000313" key="3">
    <source>
        <dbReference type="EMBL" id="KAK5952922.1"/>
    </source>
</evidence>
<dbReference type="PROSITE" id="PS50097">
    <property type="entry name" value="BTB"/>
    <property type="match status" value="1"/>
</dbReference>
<dbReference type="Proteomes" id="UP001316803">
    <property type="component" value="Unassembled WGS sequence"/>
</dbReference>
<dbReference type="PANTHER" id="PTHR47843">
    <property type="entry name" value="BTB DOMAIN-CONTAINING PROTEIN-RELATED"/>
    <property type="match status" value="1"/>
</dbReference>
<reference evidence="3 4" key="1">
    <citation type="submission" date="2022-12" db="EMBL/GenBank/DDBJ databases">
        <title>Genomic features and morphological characterization of a novel Knufia sp. strain isolated from spacecraft assembly facility.</title>
        <authorList>
            <person name="Teixeira M."/>
            <person name="Chander A.M."/>
            <person name="Stajich J.E."/>
            <person name="Venkateswaran K."/>
        </authorList>
    </citation>
    <scope>NUCLEOTIDE SEQUENCE [LARGE SCALE GENOMIC DNA]</scope>
    <source>
        <strain evidence="3 4">FJI-L2-BK-P2</strain>
    </source>
</reference>
<dbReference type="PANTHER" id="PTHR47843:SF2">
    <property type="entry name" value="BTB DOMAIN-CONTAINING PROTEIN"/>
    <property type="match status" value="1"/>
</dbReference>
<accession>A0AAN8I3N3</accession>
<dbReference type="Gene3D" id="3.30.710.10">
    <property type="entry name" value="Potassium Channel Kv1.1, Chain A"/>
    <property type="match status" value="1"/>
</dbReference>
<dbReference type="EMBL" id="JAKLMC020000013">
    <property type="protein sequence ID" value="KAK5952922.1"/>
    <property type="molecule type" value="Genomic_DNA"/>
</dbReference>